<feature type="chain" id="PRO_5017062683" evidence="1">
    <location>
        <begin position="17"/>
        <end position="222"/>
    </location>
</feature>
<dbReference type="OrthoDB" id="9809788at2"/>
<keyword evidence="4" id="KW-1185">Reference proteome</keyword>
<name>A0A345YGP3_9SPHN</name>
<dbReference type="Proteomes" id="UP000254508">
    <property type="component" value="Chromosome"/>
</dbReference>
<dbReference type="KEGG" id="err:DVR09_12870"/>
<sequence length="222" mass="23715">MRLRLAFSILVPLALAGCGAVPPTKPAERGARTAGSAPISVTRPDARQCHAELGQTGSRFAPLPDKYYGAGCSTTNSVSLEGVGGDRHQFAVTNLGAVACPLANSFAAWARFGVDRAAQQILGSPLQRIETMGSYSCRNVAGTARRSAHSRAEAVDVAAFVLADGRRISVRSGWNASQDEREFLRVIHRSACKRFGTVLGPDYNKAHHDHFHLEHGGGSYCR</sequence>
<dbReference type="InterPro" id="IPR009683">
    <property type="entry name" value="Extensin-like_C"/>
</dbReference>
<feature type="signal peptide" evidence="1">
    <location>
        <begin position="1"/>
        <end position="16"/>
    </location>
</feature>
<evidence type="ECO:0000313" key="4">
    <source>
        <dbReference type="Proteomes" id="UP000254508"/>
    </source>
</evidence>
<keyword evidence="1" id="KW-0732">Signal</keyword>
<dbReference type="EMBL" id="CP031357">
    <property type="protein sequence ID" value="AXK43095.1"/>
    <property type="molecule type" value="Genomic_DNA"/>
</dbReference>
<accession>A0A345YGP3</accession>
<evidence type="ECO:0000259" key="2">
    <source>
        <dbReference type="Pfam" id="PF06904"/>
    </source>
</evidence>
<feature type="domain" description="Extensin-like C-terminal" evidence="2">
    <location>
        <begin position="48"/>
        <end position="222"/>
    </location>
</feature>
<proteinExistence type="predicted"/>
<gene>
    <name evidence="3" type="ORF">DVR09_12870</name>
</gene>
<dbReference type="PROSITE" id="PS51257">
    <property type="entry name" value="PROKAR_LIPOPROTEIN"/>
    <property type="match status" value="1"/>
</dbReference>
<evidence type="ECO:0000313" key="3">
    <source>
        <dbReference type="EMBL" id="AXK43095.1"/>
    </source>
</evidence>
<evidence type="ECO:0000256" key="1">
    <source>
        <dbReference type="SAM" id="SignalP"/>
    </source>
</evidence>
<dbReference type="AlphaFoldDB" id="A0A345YGP3"/>
<reference evidence="4" key="1">
    <citation type="submission" date="2018-07" db="EMBL/GenBank/DDBJ databases">
        <title>Genome sequence of Erythrobacter strain YH-07, an antagonistic bacterium isolated from Yellow Sea.</title>
        <authorList>
            <person name="Tang T."/>
            <person name="Liu Q."/>
            <person name="Sun X."/>
        </authorList>
    </citation>
    <scope>NUCLEOTIDE SEQUENCE [LARGE SCALE GENOMIC DNA]</scope>
    <source>
        <strain evidence="4">YH-07</strain>
    </source>
</reference>
<protein>
    <submittedName>
        <fullName evidence="3">Extensin</fullName>
    </submittedName>
</protein>
<dbReference type="Pfam" id="PF06904">
    <property type="entry name" value="Extensin-like_C"/>
    <property type="match status" value="1"/>
</dbReference>
<organism evidence="3 4">
    <name type="scientific">Erythrobacter aureus</name>
    <dbReference type="NCBI Taxonomy" id="2182384"/>
    <lineage>
        <taxon>Bacteria</taxon>
        <taxon>Pseudomonadati</taxon>
        <taxon>Pseudomonadota</taxon>
        <taxon>Alphaproteobacteria</taxon>
        <taxon>Sphingomonadales</taxon>
        <taxon>Erythrobacteraceae</taxon>
        <taxon>Erythrobacter/Porphyrobacter group</taxon>
        <taxon>Erythrobacter</taxon>
    </lineage>
</organism>